<dbReference type="Proteomes" id="UP000754495">
    <property type="component" value="Unassembled WGS sequence"/>
</dbReference>
<dbReference type="EMBL" id="JAANOU010000001">
    <property type="protein sequence ID" value="NIH81170.1"/>
    <property type="molecule type" value="Genomic_DNA"/>
</dbReference>
<comment type="caution">
    <text evidence="1">The sequence shown here is derived from an EMBL/GenBank/DDBJ whole genome shotgun (WGS) entry which is preliminary data.</text>
</comment>
<protein>
    <submittedName>
        <fullName evidence="1">Uncharacterized protein</fullName>
    </submittedName>
</protein>
<evidence type="ECO:0000313" key="1">
    <source>
        <dbReference type="EMBL" id="NIH81170.1"/>
    </source>
</evidence>
<keyword evidence="2" id="KW-1185">Reference proteome</keyword>
<gene>
    <name evidence="1" type="ORF">FHX46_003700</name>
</gene>
<dbReference type="RefSeq" id="WP_167116496.1">
    <property type="nucleotide sequence ID" value="NZ_JAANOU010000001.1"/>
</dbReference>
<reference evidence="1 2" key="1">
    <citation type="submission" date="2020-03" db="EMBL/GenBank/DDBJ databases">
        <title>Sequencing the genomes of 1000 actinobacteria strains.</title>
        <authorList>
            <person name="Klenk H.-P."/>
        </authorList>
    </citation>
    <scope>NUCLEOTIDE SEQUENCE [LARGE SCALE GENOMIC DNA]</scope>
    <source>
        <strain evidence="1 2">DSM 45668</strain>
    </source>
</reference>
<sequence length="305" mass="33197">MDPAVDTNVVFFQVNGNDDEVLRGVAPAQAEDGVRLAWRQVQEERQVPASEITQVRCTWQPSEADRIFLAETFRDAGCTYVFDRPQDGDWSAAFDRAAKAVARIELDHGAQSSAKTRAEGEWLPTLHTYDGPLQLYASYPLVGDRLHVGFAKVVISETGRIGMSHLLRTTFMQMSRDEIAELVAEAVGNLTAGLRFTVFVDEAKGRMAILERPDGNLCAASAIVMDDFPGKAAEQIGEDELIVGLISPDQICVAGARSGWGAEITDWVRTSPDTSGDLVPAVLLVDRSGIREILAERPTGRLPAA</sequence>
<name>A0ABX0T0T1_9PSEU</name>
<proteinExistence type="predicted"/>
<accession>A0ABX0T0T1</accession>
<organism evidence="1 2">
    <name type="scientific">Amycolatopsis viridis</name>
    <dbReference type="NCBI Taxonomy" id="185678"/>
    <lineage>
        <taxon>Bacteria</taxon>
        <taxon>Bacillati</taxon>
        <taxon>Actinomycetota</taxon>
        <taxon>Actinomycetes</taxon>
        <taxon>Pseudonocardiales</taxon>
        <taxon>Pseudonocardiaceae</taxon>
        <taxon>Amycolatopsis</taxon>
    </lineage>
</organism>
<evidence type="ECO:0000313" key="2">
    <source>
        <dbReference type="Proteomes" id="UP000754495"/>
    </source>
</evidence>